<organism evidence="3">
    <name type="scientific">Gongylonema pulchrum</name>
    <dbReference type="NCBI Taxonomy" id="637853"/>
    <lineage>
        <taxon>Eukaryota</taxon>
        <taxon>Metazoa</taxon>
        <taxon>Ecdysozoa</taxon>
        <taxon>Nematoda</taxon>
        <taxon>Chromadorea</taxon>
        <taxon>Rhabditida</taxon>
        <taxon>Spirurina</taxon>
        <taxon>Spiruromorpha</taxon>
        <taxon>Spiruroidea</taxon>
        <taxon>Gongylonematidae</taxon>
        <taxon>Gongylonema</taxon>
    </lineage>
</organism>
<dbReference type="EMBL" id="UYRT01103655">
    <property type="protein sequence ID" value="VDN43731.1"/>
    <property type="molecule type" value="Genomic_DNA"/>
</dbReference>
<reference evidence="1 2" key="2">
    <citation type="submission" date="2018-11" db="EMBL/GenBank/DDBJ databases">
        <authorList>
            <consortium name="Pathogen Informatics"/>
        </authorList>
    </citation>
    <scope>NUCLEOTIDE SEQUENCE [LARGE SCALE GENOMIC DNA]</scope>
</reference>
<name>A0A183EVU3_9BILA</name>
<proteinExistence type="predicted"/>
<gene>
    <name evidence="1" type="ORF">GPUH_LOCUS25083</name>
</gene>
<evidence type="ECO:0000313" key="2">
    <source>
        <dbReference type="Proteomes" id="UP000271098"/>
    </source>
</evidence>
<reference evidence="3" key="1">
    <citation type="submission" date="2016-06" db="UniProtKB">
        <authorList>
            <consortium name="WormBaseParasite"/>
        </authorList>
    </citation>
    <scope>IDENTIFICATION</scope>
</reference>
<evidence type="ECO:0000313" key="3">
    <source>
        <dbReference type="WBParaSite" id="GPUH_0002511401-mRNA-1"/>
    </source>
</evidence>
<dbReference type="Proteomes" id="UP000271098">
    <property type="component" value="Unassembled WGS sequence"/>
</dbReference>
<dbReference type="WBParaSite" id="GPUH_0002511401-mRNA-1">
    <property type="protein sequence ID" value="GPUH_0002511401-mRNA-1"/>
    <property type="gene ID" value="GPUH_0002511401"/>
</dbReference>
<sequence length="100" mass="11117">MLSAFQSAATCAEEFVEFVPLPAVDYKIQFSVAVAGIGLLRGEFAQGGSIRFHLPEVHIVISRPAKQASELHQNIRSSGMENWCCLERTVDQWLNNLILN</sequence>
<accession>A0A183EVU3</accession>
<keyword evidence="2" id="KW-1185">Reference proteome</keyword>
<evidence type="ECO:0000313" key="1">
    <source>
        <dbReference type="EMBL" id="VDN43731.1"/>
    </source>
</evidence>
<protein>
    <submittedName>
        <fullName evidence="1 3">Uncharacterized protein</fullName>
    </submittedName>
</protein>
<dbReference type="AlphaFoldDB" id="A0A183EVU3"/>